<organism evidence="2 3">
    <name type="scientific">Neorhizobium huautlense</name>
    <dbReference type="NCBI Taxonomy" id="67774"/>
    <lineage>
        <taxon>Bacteria</taxon>
        <taxon>Pseudomonadati</taxon>
        <taxon>Pseudomonadota</taxon>
        <taxon>Alphaproteobacteria</taxon>
        <taxon>Hyphomicrobiales</taxon>
        <taxon>Rhizobiaceae</taxon>
        <taxon>Rhizobium/Agrobacterium group</taxon>
        <taxon>Neorhizobium</taxon>
    </lineage>
</organism>
<dbReference type="RefSeq" id="WP_306840073.1">
    <property type="nucleotide sequence ID" value="NZ_JAUSRF010000029.1"/>
</dbReference>
<comment type="caution">
    <text evidence="2">The sequence shown here is derived from an EMBL/GenBank/DDBJ whole genome shotgun (WGS) entry which is preliminary data.</text>
</comment>
<name>A0ABT9Q1G5_9HYPH</name>
<dbReference type="SUPFAM" id="SSF50199">
    <property type="entry name" value="Staphylococcal nuclease"/>
    <property type="match status" value="1"/>
</dbReference>
<keyword evidence="2" id="KW-0378">Hydrolase</keyword>
<dbReference type="EMBL" id="JAUSRF010000029">
    <property type="protein sequence ID" value="MDP9840568.1"/>
    <property type="molecule type" value="Genomic_DNA"/>
</dbReference>
<proteinExistence type="predicted"/>
<accession>A0ABT9Q1G5</accession>
<dbReference type="Gene3D" id="2.40.50.90">
    <property type="match status" value="1"/>
</dbReference>
<evidence type="ECO:0000313" key="3">
    <source>
        <dbReference type="Proteomes" id="UP001241472"/>
    </source>
</evidence>
<keyword evidence="2" id="KW-0540">Nuclease</keyword>
<dbReference type="InterPro" id="IPR035437">
    <property type="entry name" value="SNase_OB-fold_sf"/>
</dbReference>
<dbReference type="GO" id="GO:0004519">
    <property type="term" value="F:endonuclease activity"/>
    <property type="evidence" value="ECO:0007669"/>
    <property type="project" value="UniProtKB-KW"/>
</dbReference>
<feature type="domain" description="TNase-like" evidence="1">
    <location>
        <begin position="37"/>
        <end position="150"/>
    </location>
</feature>
<keyword evidence="2" id="KW-0255">Endonuclease</keyword>
<reference evidence="2 3" key="1">
    <citation type="submission" date="2023-07" db="EMBL/GenBank/DDBJ databases">
        <title>Sorghum-associated microbial communities from plants grown in Nebraska, USA.</title>
        <authorList>
            <person name="Schachtman D."/>
        </authorList>
    </citation>
    <scope>NUCLEOTIDE SEQUENCE [LARGE SCALE GENOMIC DNA]</scope>
    <source>
        <strain evidence="2 3">DS1307</strain>
    </source>
</reference>
<gene>
    <name evidence="2" type="ORF">J2T09_005355</name>
</gene>
<dbReference type="PANTHER" id="PTHR12302">
    <property type="entry name" value="EBNA2 BINDING PROTEIN P100"/>
    <property type="match status" value="1"/>
</dbReference>
<dbReference type="Pfam" id="PF00565">
    <property type="entry name" value="SNase"/>
    <property type="match status" value="1"/>
</dbReference>
<dbReference type="PANTHER" id="PTHR12302:SF26">
    <property type="entry name" value="BLR1266 PROTEIN"/>
    <property type="match status" value="1"/>
</dbReference>
<keyword evidence="3" id="KW-1185">Reference proteome</keyword>
<dbReference type="InterPro" id="IPR016071">
    <property type="entry name" value="Staphylococal_nuclease_OB-fold"/>
</dbReference>
<evidence type="ECO:0000313" key="2">
    <source>
        <dbReference type="EMBL" id="MDP9840568.1"/>
    </source>
</evidence>
<sequence length="184" mass="20402">MGRFKDSVLTLCFLFLLVLIAARLQSEGSNPVTGPFRVVDGDTLAAGAERLRLVGIDAPELDQTCERDGQVWDCGQEAKAALQRMMARGAVECRGGDRDRYGRLLVNCLAEGRTIEGEMVRSGMAVATGLITYRSEQIEAETDRRGIWAGSFTMPAQWRRERKLEQEGNGFLSGMQDLLSLEWL</sequence>
<evidence type="ECO:0000259" key="1">
    <source>
        <dbReference type="PROSITE" id="PS50830"/>
    </source>
</evidence>
<dbReference type="SMART" id="SM00318">
    <property type="entry name" value="SNc"/>
    <property type="match status" value="1"/>
</dbReference>
<protein>
    <submittedName>
        <fullName evidence="2">Endonuclease YncB(Thermonuclease family)</fullName>
    </submittedName>
</protein>
<dbReference type="PROSITE" id="PS50830">
    <property type="entry name" value="TNASE_3"/>
    <property type="match status" value="1"/>
</dbReference>
<dbReference type="Proteomes" id="UP001241472">
    <property type="component" value="Unassembled WGS sequence"/>
</dbReference>